<comment type="caution">
    <text evidence="11">The sequence shown here is derived from an EMBL/GenBank/DDBJ whole genome shotgun (WGS) entry which is preliminary data.</text>
</comment>
<proteinExistence type="inferred from homology"/>
<dbReference type="AlphaFoldDB" id="A0A9P6NIR0"/>
<dbReference type="GO" id="GO:0005634">
    <property type="term" value="C:nucleus"/>
    <property type="evidence" value="ECO:0007669"/>
    <property type="project" value="TreeGrafter"/>
</dbReference>
<keyword evidence="4" id="KW-0067">ATP-binding</keyword>
<dbReference type="Pfam" id="PF05192">
    <property type="entry name" value="MutS_III"/>
    <property type="match status" value="1"/>
</dbReference>
<keyword evidence="6" id="KW-0234">DNA repair</keyword>
<feature type="compositionally biased region" description="Polar residues" evidence="8">
    <location>
        <begin position="50"/>
        <end position="63"/>
    </location>
</feature>
<feature type="region of interest" description="Disordered" evidence="8">
    <location>
        <begin position="139"/>
        <end position="187"/>
    </location>
</feature>
<sequence length="1078" mass="121554">MQSTINPQGSLGPGEPKYLVTDEAIGGDHASRGHNFLAAVEDTVPPNPSTPQSICQPRPSAQSARPFVSTKTRLARFLHFARSAPPGQPDIWDSTSSNVVQRLRGANSTSSVTEFQAKLLSRPLQTRAQWEQQETLWAPGFELNRDKESPGQVDEEISSQHSSNDSAPFTYQPGPSNASTSRLSTATDKSVGGFTPLEQQWLDFKRKNPGVVLLMEVGYKIRLFGTDAVLASKVLSIGHLSKSKLESAFFPKTSLSLHLKRLVMAGHKVGIITQSETKALKKHQENNKTLFERHLSKVYSLSTWTEFDNDSDLQLEGNFNSQSVYQTWIMSLYEERTKKRGDDALKDKVKMSMVALCPQSGDVIWDCWIDGRMRSRLETLLLYFTPHEIVLPLNGLSRPSENLINWFIRHRGAVPVKTRLESIEEDFDLKKAFAFVTAHCQLKKSSFDSHSSEPSRVTDAECVSSSPAVLLPHIIELPDRVLMPLAGLIFHMKSYHLESVFRQPTCFKSFASQSHMILNANTLSNLEIFQNSTDGKETGSLMWILDHTKTPMGKRLLKQWIGKPLVDFDMLKERCEAVHEVVSNKGHPLLFRMKHFLQGRLSDLEKSLVRIQYGKCTEVELLKFLDILLDISLRFTEPFPTGSIEFQSDVLTGAFRALSSMKDKLLQYRSELNGPAIRKGDFSNMFVHAEEQYPRINEMKDCLACVDLDLDDHLVKCREILNNPKLQYLTVGSDELLFEVRTKNIASVPTNWTKITSTKAVHRFRTLEAQAMLEERQRYRDLLRQHVQEYFHAFLCSFEEDYEDLRNIINQISILDCLFSLATASTNNNYCQPVIVDYPHVDVKGARHPTVEQITNDPFVENDVYISRDYMSTMILTGNNMGGKSITSKMVACIIIMAQIGCHVPAEHATIGIFDACFTRMGMSDELGRGRSSFMVELNDTSSILKAATPRSLVIFDELGYGTSTHDGTAIASAVLHHLVTQIKCFTLFITHYPQMNEIALTHPCEAKSFYMNYIERNRTDGTPDITFLYKLTPGVARESHGINVARLAGFSPSILQTAHAKSCDLKEQAHQQDLYLK</sequence>
<feature type="compositionally biased region" description="Polar residues" evidence="8">
    <location>
        <begin position="159"/>
        <end position="187"/>
    </location>
</feature>
<dbReference type="Pfam" id="PF00488">
    <property type="entry name" value="MutS_V"/>
    <property type="match status" value="1"/>
</dbReference>
<dbReference type="InterPro" id="IPR017261">
    <property type="entry name" value="DNA_mismatch_repair_MutS/MSH"/>
</dbReference>
<feature type="domain" description="DNA mismatch repair protein MutS core" evidence="9">
    <location>
        <begin position="536"/>
        <end position="854"/>
    </location>
</feature>
<gene>
    <name evidence="11" type="ORF">CROQUDRAFT_42418</name>
</gene>
<dbReference type="OrthoDB" id="121051at2759"/>
<comment type="similarity">
    <text evidence="1">Belongs to the DNA mismatch repair MutS family. MSH3 subfamily.</text>
</comment>
<feature type="domain" description="DNA mismatch repair proteins mutS family" evidence="10">
    <location>
        <begin position="871"/>
        <end position="1064"/>
    </location>
</feature>
<evidence type="ECO:0000256" key="4">
    <source>
        <dbReference type="ARBA" id="ARBA00022840"/>
    </source>
</evidence>
<dbReference type="Proteomes" id="UP000886653">
    <property type="component" value="Unassembled WGS sequence"/>
</dbReference>
<evidence type="ECO:0000313" key="12">
    <source>
        <dbReference type="Proteomes" id="UP000886653"/>
    </source>
</evidence>
<keyword evidence="2" id="KW-0547">Nucleotide-binding</keyword>
<feature type="region of interest" description="Disordered" evidence="8">
    <location>
        <begin position="44"/>
        <end position="67"/>
    </location>
</feature>
<dbReference type="FunFam" id="1.10.1420.10:FF:000004">
    <property type="entry name" value="DNA mismatch repair protein Msh3"/>
    <property type="match status" value="1"/>
</dbReference>
<evidence type="ECO:0000259" key="9">
    <source>
        <dbReference type="SMART" id="SM00533"/>
    </source>
</evidence>
<organism evidence="11 12">
    <name type="scientific">Cronartium quercuum f. sp. fusiforme G11</name>
    <dbReference type="NCBI Taxonomy" id="708437"/>
    <lineage>
        <taxon>Eukaryota</taxon>
        <taxon>Fungi</taxon>
        <taxon>Dikarya</taxon>
        <taxon>Basidiomycota</taxon>
        <taxon>Pucciniomycotina</taxon>
        <taxon>Pucciniomycetes</taxon>
        <taxon>Pucciniales</taxon>
        <taxon>Coleosporiaceae</taxon>
        <taxon>Cronartium</taxon>
    </lineage>
</organism>
<evidence type="ECO:0000256" key="5">
    <source>
        <dbReference type="ARBA" id="ARBA00023125"/>
    </source>
</evidence>
<dbReference type="InterPro" id="IPR007695">
    <property type="entry name" value="DNA_mismatch_repair_MutS-lik_N"/>
</dbReference>
<dbReference type="SUPFAM" id="SSF52540">
    <property type="entry name" value="P-loop containing nucleoside triphosphate hydrolases"/>
    <property type="match status" value="1"/>
</dbReference>
<name>A0A9P6NIR0_9BASI</name>
<dbReference type="PANTHER" id="PTHR11361:SF122">
    <property type="entry name" value="DNA MISMATCH REPAIR PROTEIN MSH3"/>
    <property type="match status" value="1"/>
</dbReference>
<dbReference type="GO" id="GO:0006312">
    <property type="term" value="P:mitotic recombination"/>
    <property type="evidence" value="ECO:0007669"/>
    <property type="project" value="TreeGrafter"/>
</dbReference>
<evidence type="ECO:0000313" key="11">
    <source>
        <dbReference type="EMBL" id="KAG0147720.1"/>
    </source>
</evidence>
<evidence type="ECO:0000256" key="8">
    <source>
        <dbReference type="SAM" id="MobiDB-lite"/>
    </source>
</evidence>
<dbReference type="Gene3D" id="3.30.420.110">
    <property type="entry name" value="MutS, connector domain"/>
    <property type="match status" value="1"/>
</dbReference>
<evidence type="ECO:0000259" key="10">
    <source>
        <dbReference type="SMART" id="SM00534"/>
    </source>
</evidence>
<keyword evidence="12" id="KW-1185">Reference proteome</keyword>
<evidence type="ECO:0000256" key="7">
    <source>
        <dbReference type="ARBA" id="ARBA00029792"/>
    </source>
</evidence>
<dbReference type="InterPro" id="IPR000432">
    <property type="entry name" value="DNA_mismatch_repair_MutS_C"/>
</dbReference>
<dbReference type="PANTHER" id="PTHR11361">
    <property type="entry name" value="DNA MISMATCH REPAIR PROTEIN MUTS FAMILY MEMBER"/>
    <property type="match status" value="1"/>
</dbReference>
<dbReference type="SUPFAM" id="SSF55271">
    <property type="entry name" value="DNA repair protein MutS, domain I"/>
    <property type="match status" value="1"/>
</dbReference>
<dbReference type="Pfam" id="PF01624">
    <property type="entry name" value="MutS_I"/>
    <property type="match status" value="1"/>
</dbReference>
<dbReference type="Gene3D" id="3.40.1170.10">
    <property type="entry name" value="DNA repair protein MutS, domain I"/>
    <property type="match status" value="1"/>
</dbReference>
<reference evidence="11" key="1">
    <citation type="submission" date="2013-11" db="EMBL/GenBank/DDBJ databases">
        <title>Genome sequence of the fusiform rust pathogen reveals effectors for host alternation and coevolution with pine.</title>
        <authorList>
            <consortium name="DOE Joint Genome Institute"/>
            <person name="Smith K."/>
            <person name="Pendleton A."/>
            <person name="Kubisiak T."/>
            <person name="Anderson C."/>
            <person name="Salamov A."/>
            <person name="Aerts A."/>
            <person name="Riley R."/>
            <person name="Clum A."/>
            <person name="Lindquist E."/>
            <person name="Ence D."/>
            <person name="Campbell M."/>
            <person name="Kronenberg Z."/>
            <person name="Feau N."/>
            <person name="Dhillon B."/>
            <person name="Hamelin R."/>
            <person name="Burleigh J."/>
            <person name="Smith J."/>
            <person name="Yandell M."/>
            <person name="Nelson C."/>
            <person name="Grigoriev I."/>
            <person name="Davis J."/>
        </authorList>
    </citation>
    <scope>NUCLEOTIDE SEQUENCE</scope>
    <source>
        <strain evidence="11">G11</strain>
    </source>
</reference>
<dbReference type="GO" id="GO:0140664">
    <property type="term" value="F:ATP-dependent DNA damage sensor activity"/>
    <property type="evidence" value="ECO:0007669"/>
    <property type="project" value="InterPro"/>
</dbReference>
<dbReference type="InterPro" id="IPR036187">
    <property type="entry name" value="DNA_mismatch_repair_MutS_sf"/>
</dbReference>
<protein>
    <recommendedName>
        <fullName evidence="7">MutS protein homolog 3</fullName>
    </recommendedName>
</protein>
<accession>A0A9P6NIR0</accession>
<dbReference type="GO" id="GO:0005524">
    <property type="term" value="F:ATP binding"/>
    <property type="evidence" value="ECO:0007669"/>
    <property type="project" value="UniProtKB-KW"/>
</dbReference>
<dbReference type="Gene3D" id="1.10.1420.10">
    <property type="match status" value="2"/>
</dbReference>
<evidence type="ECO:0000256" key="2">
    <source>
        <dbReference type="ARBA" id="ARBA00022741"/>
    </source>
</evidence>
<dbReference type="InterPro" id="IPR045076">
    <property type="entry name" value="MutS"/>
</dbReference>
<dbReference type="InterPro" id="IPR007696">
    <property type="entry name" value="DNA_mismatch_repair_MutS_core"/>
</dbReference>
<dbReference type="SMART" id="SM00534">
    <property type="entry name" value="MUTSac"/>
    <property type="match status" value="1"/>
</dbReference>
<dbReference type="Gene3D" id="3.40.50.300">
    <property type="entry name" value="P-loop containing nucleotide triphosphate hydrolases"/>
    <property type="match status" value="1"/>
</dbReference>
<evidence type="ECO:0000256" key="6">
    <source>
        <dbReference type="ARBA" id="ARBA00023204"/>
    </source>
</evidence>
<dbReference type="GO" id="GO:0030983">
    <property type="term" value="F:mismatched DNA binding"/>
    <property type="evidence" value="ECO:0007669"/>
    <property type="project" value="InterPro"/>
</dbReference>
<keyword evidence="5" id="KW-0238">DNA-binding</keyword>
<dbReference type="SUPFAM" id="SSF48334">
    <property type="entry name" value="DNA repair protein MutS, domain III"/>
    <property type="match status" value="1"/>
</dbReference>
<dbReference type="GO" id="GO:0006298">
    <property type="term" value="P:mismatch repair"/>
    <property type="evidence" value="ECO:0007669"/>
    <property type="project" value="InterPro"/>
</dbReference>
<dbReference type="InterPro" id="IPR036678">
    <property type="entry name" value="MutS_con_dom_sf"/>
</dbReference>
<dbReference type="SMART" id="SM00533">
    <property type="entry name" value="MUTSd"/>
    <property type="match status" value="1"/>
</dbReference>
<dbReference type="PIRSF" id="PIRSF037677">
    <property type="entry name" value="DNA_mis_repair_Msh6"/>
    <property type="match status" value="1"/>
</dbReference>
<feature type="region of interest" description="Disordered" evidence="8">
    <location>
        <begin position="1"/>
        <end position="26"/>
    </location>
</feature>
<evidence type="ECO:0000256" key="1">
    <source>
        <dbReference type="ARBA" id="ARBA00007094"/>
    </source>
</evidence>
<dbReference type="EMBL" id="MU167244">
    <property type="protein sequence ID" value="KAG0147720.1"/>
    <property type="molecule type" value="Genomic_DNA"/>
</dbReference>
<evidence type="ECO:0000256" key="3">
    <source>
        <dbReference type="ARBA" id="ARBA00022763"/>
    </source>
</evidence>
<keyword evidence="3" id="KW-0227">DNA damage</keyword>
<dbReference type="InterPro" id="IPR016151">
    <property type="entry name" value="DNA_mismatch_repair_MutS_N"/>
</dbReference>
<dbReference type="InterPro" id="IPR027417">
    <property type="entry name" value="P-loop_NTPase"/>
</dbReference>